<sequence length="295" mass="31820">MITVDQLSQVGIGTSRVASLGSRMSSDTFMDFLTIANARGINLIDTADFYGSGDSERLISKCLKETGFPFFVMTKAGLPCVHTPGWLSPLNQIGKKIKQRAGAKSNYTAAYLIDSVQKSNKRLGVEAADALLLHEPSWDDLADADSWDGLARIKQQGLARYTGVSTNDVRVVEAGIRSGQVDLVQTAITWKDNASDAIIALCRANRIPVVANQALQSYKSLQSVFDRQADAIRQLTGLADMTLVQLLIAAVLAQKKADVVLFGTSNPVHLAHNAESLRYVSSLASALPKINQLLS</sequence>
<dbReference type="Proteomes" id="UP000598820">
    <property type="component" value="Unassembled WGS sequence"/>
</dbReference>
<dbReference type="EMBL" id="JACWZY010000008">
    <property type="protein sequence ID" value="MBD2701433.1"/>
    <property type="molecule type" value="Genomic_DNA"/>
</dbReference>
<dbReference type="InterPro" id="IPR036812">
    <property type="entry name" value="NAD(P)_OxRdtase_dom_sf"/>
</dbReference>
<dbReference type="SUPFAM" id="SSF51430">
    <property type="entry name" value="NAD(P)-linked oxidoreductase"/>
    <property type="match status" value="1"/>
</dbReference>
<comment type="caution">
    <text evidence="2">The sequence shown here is derived from an EMBL/GenBank/DDBJ whole genome shotgun (WGS) entry which is preliminary data.</text>
</comment>
<organism evidence="2 3">
    <name type="scientific">Spirosoma profusum</name>
    <dbReference type="NCBI Taxonomy" id="2771354"/>
    <lineage>
        <taxon>Bacteria</taxon>
        <taxon>Pseudomonadati</taxon>
        <taxon>Bacteroidota</taxon>
        <taxon>Cytophagia</taxon>
        <taxon>Cytophagales</taxon>
        <taxon>Cytophagaceae</taxon>
        <taxon>Spirosoma</taxon>
    </lineage>
</organism>
<gene>
    <name evidence="2" type="ORF">IC229_12345</name>
</gene>
<feature type="domain" description="NADP-dependent oxidoreductase" evidence="1">
    <location>
        <begin position="10"/>
        <end position="277"/>
    </location>
</feature>
<proteinExistence type="predicted"/>
<name>A0A926Y0U2_9BACT</name>
<dbReference type="RefSeq" id="WP_190887287.1">
    <property type="nucleotide sequence ID" value="NZ_JACWZY010000008.1"/>
</dbReference>
<accession>A0A926Y0U2</accession>
<protein>
    <submittedName>
        <fullName evidence="2">Aldo/keto reductase</fullName>
    </submittedName>
</protein>
<evidence type="ECO:0000313" key="2">
    <source>
        <dbReference type="EMBL" id="MBD2701433.1"/>
    </source>
</evidence>
<evidence type="ECO:0000313" key="3">
    <source>
        <dbReference type="Proteomes" id="UP000598820"/>
    </source>
</evidence>
<dbReference type="InterPro" id="IPR053135">
    <property type="entry name" value="AKR2_Oxidoreductase"/>
</dbReference>
<dbReference type="PANTHER" id="PTHR43312">
    <property type="entry name" value="D-THREO-ALDOSE 1-DEHYDROGENASE"/>
    <property type="match status" value="1"/>
</dbReference>
<dbReference type="InterPro" id="IPR023210">
    <property type="entry name" value="NADP_OxRdtase_dom"/>
</dbReference>
<keyword evidence="3" id="KW-1185">Reference proteome</keyword>
<reference evidence="2" key="1">
    <citation type="submission" date="2020-09" db="EMBL/GenBank/DDBJ databases">
        <authorList>
            <person name="Kim M.K."/>
        </authorList>
    </citation>
    <scope>NUCLEOTIDE SEQUENCE</scope>
    <source>
        <strain evidence="2">BT702</strain>
    </source>
</reference>
<dbReference type="AlphaFoldDB" id="A0A926Y0U2"/>
<evidence type="ECO:0000259" key="1">
    <source>
        <dbReference type="Pfam" id="PF00248"/>
    </source>
</evidence>
<dbReference type="Gene3D" id="3.20.20.100">
    <property type="entry name" value="NADP-dependent oxidoreductase domain"/>
    <property type="match status" value="1"/>
</dbReference>
<dbReference type="PANTHER" id="PTHR43312:SF1">
    <property type="entry name" value="NADP-DEPENDENT OXIDOREDUCTASE DOMAIN-CONTAINING PROTEIN"/>
    <property type="match status" value="1"/>
</dbReference>
<dbReference type="Pfam" id="PF00248">
    <property type="entry name" value="Aldo_ket_red"/>
    <property type="match status" value="1"/>
</dbReference>